<dbReference type="InterPro" id="IPR042098">
    <property type="entry name" value="TauD-like_sf"/>
</dbReference>
<reference evidence="2" key="1">
    <citation type="submission" date="2013-07" db="EMBL/GenBank/DDBJ databases">
        <title>Sub-species coevolution in mutualistic symbiosis.</title>
        <authorList>
            <person name="Murfin K."/>
            <person name="Klassen J."/>
            <person name="Lee M."/>
            <person name="Forst S."/>
            <person name="Stock P."/>
            <person name="Goodrich-Blair H."/>
        </authorList>
    </citation>
    <scope>NUCLEOTIDE SEQUENCE [LARGE SCALE GENOMIC DNA]</scope>
    <source>
        <strain evidence="2">Puntauvense</strain>
    </source>
</reference>
<evidence type="ECO:0000313" key="2">
    <source>
        <dbReference type="EMBL" id="CDG98212.1"/>
    </source>
</evidence>
<dbReference type="Proteomes" id="UP000028511">
    <property type="component" value="Unassembled WGS sequence"/>
</dbReference>
<organism evidence="2 3">
    <name type="scientific">Xenorhabdus bovienii str. puntauvense</name>
    <dbReference type="NCBI Taxonomy" id="1398201"/>
    <lineage>
        <taxon>Bacteria</taxon>
        <taxon>Pseudomonadati</taxon>
        <taxon>Pseudomonadota</taxon>
        <taxon>Gammaproteobacteria</taxon>
        <taxon>Enterobacterales</taxon>
        <taxon>Morganellaceae</taxon>
        <taxon>Xenorhabdus</taxon>
    </lineage>
</organism>
<evidence type="ECO:0000256" key="1">
    <source>
        <dbReference type="ARBA" id="ARBA00023002"/>
    </source>
</evidence>
<sequence length="59" mass="7024">MLLAGLEAEHDFTKAFPEYRYRNTEEEHQRWLQATRKNPPLLHPVVRTHPVAGKVFSFY</sequence>
<dbReference type="AlphaFoldDB" id="A0A077NIH0"/>
<evidence type="ECO:0000313" key="3">
    <source>
        <dbReference type="Proteomes" id="UP000028511"/>
    </source>
</evidence>
<gene>
    <name evidence="2" type="ORF">XBP1_2980010</name>
</gene>
<protein>
    <submittedName>
        <fullName evidence="2">Taurine dioxygenase</fullName>
        <ecNumber evidence="2">1.14.11.17</ecNumber>
    </submittedName>
</protein>
<keyword evidence="2" id="KW-0223">Dioxygenase</keyword>
<keyword evidence="1 2" id="KW-0560">Oxidoreductase</keyword>
<dbReference type="HOGENOM" id="CLU_2959841_0_0_6"/>
<dbReference type="GO" id="GO:0000908">
    <property type="term" value="F:taurine dioxygenase activity"/>
    <property type="evidence" value="ECO:0007669"/>
    <property type="project" value="UniProtKB-EC"/>
</dbReference>
<dbReference type="EMBL" id="CBSW010000221">
    <property type="protein sequence ID" value="CDG98212.1"/>
    <property type="molecule type" value="Genomic_DNA"/>
</dbReference>
<comment type="caution">
    <text evidence="2">The sequence shown here is derived from an EMBL/GenBank/DDBJ whole genome shotgun (WGS) entry which is preliminary data.</text>
</comment>
<name>A0A077NIH0_XENBV</name>
<dbReference type="SUPFAM" id="SSF51197">
    <property type="entry name" value="Clavaminate synthase-like"/>
    <property type="match status" value="1"/>
</dbReference>
<proteinExistence type="predicted"/>
<dbReference type="Gene3D" id="3.60.130.10">
    <property type="entry name" value="Clavaminate synthase-like"/>
    <property type="match status" value="1"/>
</dbReference>
<dbReference type="EC" id="1.14.11.17" evidence="2"/>
<accession>A0A077NIH0</accession>